<dbReference type="GO" id="GO:0016829">
    <property type="term" value="F:lyase activity"/>
    <property type="evidence" value="ECO:0007669"/>
    <property type="project" value="UniProtKB-KW"/>
</dbReference>
<feature type="region of interest" description="Disordered" evidence="1">
    <location>
        <begin position="21"/>
        <end position="47"/>
    </location>
</feature>
<feature type="domain" description="Alginate lyase 2" evidence="3">
    <location>
        <begin position="52"/>
        <end position="259"/>
    </location>
</feature>
<keyword evidence="5" id="KW-1185">Reference proteome</keyword>
<dbReference type="PROSITE" id="PS51257">
    <property type="entry name" value="PROKAR_LIPOPROTEIN"/>
    <property type="match status" value="1"/>
</dbReference>
<dbReference type="EMBL" id="JAVREJ010000033">
    <property type="protein sequence ID" value="MDT0353479.1"/>
    <property type="molecule type" value="Genomic_DNA"/>
</dbReference>
<keyword evidence="2" id="KW-0732">Signal</keyword>
<dbReference type="Pfam" id="PF08787">
    <property type="entry name" value="Alginate_lyase2"/>
    <property type="match status" value="1"/>
</dbReference>
<keyword evidence="4" id="KW-0456">Lyase</keyword>
<feature type="signal peptide" evidence="2">
    <location>
        <begin position="1"/>
        <end position="20"/>
    </location>
</feature>
<proteinExistence type="predicted"/>
<dbReference type="InterPro" id="IPR013320">
    <property type="entry name" value="ConA-like_dom_sf"/>
</dbReference>
<evidence type="ECO:0000313" key="4">
    <source>
        <dbReference type="EMBL" id="MDT0353479.1"/>
    </source>
</evidence>
<accession>A0ABU2NHV9</accession>
<evidence type="ECO:0000256" key="2">
    <source>
        <dbReference type="SAM" id="SignalP"/>
    </source>
</evidence>
<dbReference type="Proteomes" id="UP001183202">
    <property type="component" value="Unassembled WGS sequence"/>
</dbReference>
<dbReference type="SUPFAM" id="SSF49899">
    <property type="entry name" value="Concanavalin A-like lectins/glucanases"/>
    <property type="match status" value="1"/>
</dbReference>
<protein>
    <submittedName>
        <fullName evidence="4">Polysaccharide lyase family 7 protein</fullName>
    </submittedName>
</protein>
<dbReference type="RefSeq" id="WP_311559992.1">
    <property type="nucleotide sequence ID" value="NZ_JAVREJ010000033.1"/>
</dbReference>
<reference evidence="5" key="1">
    <citation type="submission" date="2023-07" db="EMBL/GenBank/DDBJ databases">
        <title>30 novel species of actinomycetes from the DSMZ collection.</title>
        <authorList>
            <person name="Nouioui I."/>
        </authorList>
    </citation>
    <scope>NUCLEOTIDE SEQUENCE [LARGE SCALE GENOMIC DNA]</scope>
    <source>
        <strain evidence="5">DSM 45834</strain>
    </source>
</reference>
<evidence type="ECO:0000313" key="5">
    <source>
        <dbReference type="Proteomes" id="UP001183202"/>
    </source>
</evidence>
<comment type="caution">
    <text evidence="4">The sequence shown here is derived from an EMBL/GenBank/DDBJ whole genome shotgun (WGS) entry which is preliminary data.</text>
</comment>
<name>A0ABU2NHV9_9PSEU</name>
<sequence length="261" mass="27653">MFRTALLGAALVLTVSAVSACGESSAPPPVPPSTPAPTPAPAGPPQVPGQLLDLTNWKLTLPTGQEGKPEEIVQPALSSFTDDFFRLNEARDGVVFTANAGGVTTSGSSYPRSELREMNGQELASWSNTNGTHTLRLREAVTLLPAVKPHVVAAQIHDADDDVIEVRVEGQRLLVQYNDGDDDATLDPAYTLGTPYDLEIAASDGHIRVSYNGTQKADIVTSGSGWYFKAGSYVQSNLSRGDAPDAQGQVVLYALQVEHTP</sequence>
<organism evidence="4 5">
    <name type="scientific">Pseudonocardia charpentierae</name>
    <dbReference type="NCBI Taxonomy" id="3075545"/>
    <lineage>
        <taxon>Bacteria</taxon>
        <taxon>Bacillati</taxon>
        <taxon>Actinomycetota</taxon>
        <taxon>Actinomycetes</taxon>
        <taxon>Pseudonocardiales</taxon>
        <taxon>Pseudonocardiaceae</taxon>
        <taxon>Pseudonocardia</taxon>
    </lineage>
</organism>
<evidence type="ECO:0000259" key="3">
    <source>
        <dbReference type="Pfam" id="PF08787"/>
    </source>
</evidence>
<dbReference type="InterPro" id="IPR014895">
    <property type="entry name" value="Alginate_lyase_2"/>
</dbReference>
<gene>
    <name evidence="4" type="ORF">RM445_28670</name>
</gene>
<evidence type="ECO:0000256" key="1">
    <source>
        <dbReference type="SAM" id="MobiDB-lite"/>
    </source>
</evidence>
<dbReference type="Gene3D" id="2.60.120.200">
    <property type="match status" value="1"/>
</dbReference>
<feature type="chain" id="PRO_5045528675" evidence="2">
    <location>
        <begin position="21"/>
        <end position="261"/>
    </location>
</feature>
<feature type="compositionally biased region" description="Pro residues" evidence="1">
    <location>
        <begin position="26"/>
        <end position="47"/>
    </location>
</feature>